<comment type="caution">
    <text evidence="2">The sequence shown here is derived from an EMBL/GenBank/DDBJ whole genome shotgun (WGS) entry which is preliminary data.</text>
</comment>
<accession>A0ABR3WUN8</accession>
<organism evidence="2 3">
    <name type="scientific">Paecilomyces lecythidis</name>
    <dbReference type="NCBI Taxonomy" id="3004212"/>
    <lineage>
        <taxon>Eukaryota</taxon>
        <taxon>Fungi</taxon>
        <taxon>Dikarya</taxon>
        <taxon>Ascomycota</taxon>
        <taxon>Pezizomycotina</taxon>
        <taxon>Eurotiomycetes</taxon>
        <taxon>Eurotiomycetidae</taxon>
        <taxon>Eurotiales</taxon>
        <taxon>Thermoascaceae</taxon>
        <taxon>Paecilomyces</taxon>
    </lineage>
</organism>
<keyword evidence="3" id="KW-1185">Reference proteome</keyword>
<dbReference type="EMBL" id="JAVDPF010000045">
    <property type="protein sequence ID" value="KAL1867238.1"/>
    <property type="molecule type" value="Genomic_DNA"/>
</dbReference>
<feature type="region of interest" description="Disordered" evidence="1">
    <location>
        <begin position="95"/>
        <end position="274"/>
    </location>
</feature>
<feature type="region of interest" description="Disordered" evidence="1">
    <location>
        <begin position="1"/>
        <end position="20"/>
    </location>
</feature>
<protein>
    <submittedName>
        <fullName evidence="2">Uncharacterized protein</fullName>
    </submittedName>
</protein>
<proteinExistence type="predicted"/>
<dbReference type="Proteomes" id="UP001583193">
    <property type="component" value="Unassembled WGS sequence"/>
</dbReference>
<sequence>MAKTKTNNYQHHTARDRANTKLNPEHGVQRRRPLKWDLRQEHLFLAIALKLCPVRPDFTAIAEELGTDIVTANTLRRRLPEIVKRASAVLTERRETGEQFTFHDVHNGSEERSDKSDKSSESPSPGPSTPPSTMRTRPASDKLKSRTSSRNAATPHGRYKKKGLSYAARYNTPHTSSPNDDAGSPYSQTSNKEYSSESDESRGPQVFTPSSNNIAFDKRNRSNETRAYGSRQNGRRPWTRPSRRGQPRDQTLSPHRGARSRTEKGRRRAVDVEE</sequence>
<evidence type="ECO:0000313" key="3">
    <source>
        <dbReference type="Proteomes" id="UP001583193"/>
    </source>
</evidence>
<feature type="compositionally biased region" description="Polar residues" evidence="1">
    <location>
        <begin position="172"/>
        <end position="193"/>
    </location>
</feature>
<evidence type="ECO:0000256" key="1">
    <source>
        <dbReference type="SAM" id="MobiDB-lite"/>
    </source>
</evidence>
<feature type="compositionally biased region" description="Polar residues" evidence="1">
    <location>
        <begin position="1"/>
        <end position="11"/>
    </location>
</feature>
<evidence type="ECO:0000313" key="2">
    <source>
        <dbReference type="EMBL" id="KAL1867238.1"/>
    </source>
</evidence>
<feature type="compositionally biased region" description="Basic and acidic residues" evidence="1">
    <location>
        <begin position="95"/>
        <end position="120"/>
    </location>
</feature>
<gene>
    <name evidence="2" type="ORF">Plec18167_008779</name>
</gene>
<name>A0ABR3WUN8_9EURO</name>
<feature type="compositionally biased region" description="Basic and acidic residues" evidence="1">
    <location>
        <begin position="260"/>
        <end position="274"/>
    </location>
</feature>
<reference evidence="2 3" key="1">
    <citation type="journal article" date="2024" name="IMA Fungus">
        <title>IMA Genome - F19 : A genome assembly and annotation guide to empower mycologists, including annotated draft genome sequences of Ceratocystis pirilliformis, Diaporthe australafricana, Fusarium ophioides, Paecilomyces lecythidis, and Sporothrix stenoceras.</title>
        <authorList>
            <person name="Aylward J."/>
            <person name="Wilson A.M."/>
            <person name="Visagie C.M."/>
            <person name="Spraker J."/>
            <person name="Barnes I."/>
            <person name="Buitendag C."/>
            <person name="Ceriani C."/>
            <person name="Del Mar Angel L."/>
            <person name="du Plessis D."/>
            <person name="Fuchs T."/>
            <person name="Gasser K."/>
            <person name="Kramer D."/>
            <person name="Li W."/>
            <person name="Munsamy K."/>
            <person name="Piso A."/>
            <person name="Price J.L."/>
            <person name="Sonnekus B."/>
            <person name="Thomas C."/>
            <person name="van der Nest A."/>
            <person name="van Dijk A."/>
            <person name="van Heerden A."/>
            <person name="van Vuuren N."/>
            <person name="Yilmaz N."/>
            <person name="Duong T.A."/>
            <person name="van der Merwe N.A."/>
            <person name="Wingfield M.J."/>
            <person name="Wingfield B.D."/>
        </authorList>
    </citation>
    <scope>NUCLEOTIDE SEQUENCE [LARGE SCALE GENOMIC DNA]</scope>
    <source>
        <strain evidence="2 3">CMW 18167</strain>
    </source>
</reference>
<feature type="compositionally biased region" description="Basic residues" evidence="1">
    <location>
        <begin position="233"/>
        <end position="245"/>
    </location>
</feature>